<gene>
    <name evidence="2" type="ORF">DCP75_05415</name>
</gene>
<feature type="non-terminal residue" evidence="2">
    <location>
        <position position="1"/>
    </location>
</feature>
<feature type="domain" description="Beta-lactamase hydrolase-like protein phosphatase-like" evidence="1">
    <location>
        <begin position="2"/>
        <end position="80"/>
    </location>
</feature>
<dbReference type="Proteomes" id="UP000259273">
    <property type="component" value="Unassembled WGS sequence"/>
</dbReference>
<sequence length="85" mass="8918">AGFKVLINNRPDGEAPGQPTSAEFAAAAAENGLEYVYYPVTGMNFPGPDLPGLAATFENAEGPVLAFCRSGTRSINLWLATRSAE</sequence>
<proteinExistence type="predicted"/>
<name>A0A3C1KL23_9GAMM</name>
<evidence type="ECO:0000313" key="3">
    <source>
        <dbReference type="Proteomes" id="UP000259273"/>
    </source>
</evidence>
<feature type="non-terminal residue" evidence="2">
    <location>
        <position position="85"/>
    </location>
</feature>
<dbReference type="STRING" id="1121937.GCA_000423125_00302"/>
<organism evidence="2 3">
    <name type="scientific">Haliea salexigens</name>
    <dbReference type="NCBI Taxonomy" id="287487"/>
    <lineage>
        <taxon>Bacteria</taxon>
        <taxon>Pseudomonadati</taxon>
        <taxon>Pseudomonadota</taxon>
        <taxon>Gammaproteobacteria</taxon>
        <taxon>Cellvibrionales</taxon>
        <taxon>Halieaceae</taxon>
        <taxon>Haliea</taxon>
    </lineage>
</organism>
<dbReference type="NCBIfam" id="TIGR01244">
    <property type="entry name" value="TIGR01244 family sulfur transferase"/>
    <property type="match status" value="1"/>
</dbReference>
<dbReference type="InterPro" id="IPR005939">
    <property type="entry name" value="BLH_phosphatase-like"/>
</dbReference>
<dbReference type="EMBL" id="DMND01000077">
    <property type="protein sequence ID" value="HAN27148.1"/>
    <property type="molecule type" value="Genomic_DNA"/>
</dbReference>
<comment type="caution">
    <text evidence="2">The sequence shown here is derived from an EMBL/GenBank/DDBJ whole genome shotgun (WGS) entry which is preliminary data.</text>
</comment>
<dbReference type="GO" id="GO:0016787">
    <property type="term" value="F:hydrolase activity"/>
    <property type="evidence" value="ECO:0007669"/>
    <property type="project" value="InterPro"/>
</dbReference>
<reference evidence="2 3" key="1">
    <citation type="journal article" date="2018" name="Nat. Biotechnol.">
        <title>A standardized bacterial taxonomy based on genome phylogeny substantially revises the tree of life.</title>
        <authorList>
            <person name="Parks D.H."/>
            <person name="Chuvochina M."/>
            <person name="Waite D.W."/>
            <person name="Rinke C."/>
            <person name="Skarshewski A."/>
            <person name="Chaumeil P.A."/>
            <person name="Hugenholtz P."/>
        </authorList>
    </citation>
    <scope>NUCLEOTIDE SEQUENCE [LARGE SCALE GENOMIC DNA]</scope>
    <source>
        <strain evidence="2">UBA9158</strain>
    </source>
</reference>
<evidence type="ECO:0000313" key="2">
    <source>
        <dbReference type="EMBL" id="HAN27148.1"/>
    </source>
</evidence>
<protein>
    <submittedName>
        <fullName evidence="2">TIGR01244 family phosphatase</fullName>
    </submittedName>
</protein>
<dbReference type="Pfam" id="PF04273">
    <property type="entry name" value="BLH_phosphatase"/>
    <property type="match status" value="1"/>
</dbReference>
<accession>A0A3C1KL23</accession>
<dbReference type="Gene3D" id="3.90.190.10">
    <property type="entry name" value="Protein tyrosine phosphatase superfamily"/>
    <property type="match status" value="1"/>
</dbReference>
<dbReference type="AlphaFoldDB" id="A0A3C1KL23"/>
<dbReference type="InterPro" id="IPR029021">
    <property type="entry name" value="Prot-tyrosine_phosphatase-like"/>
</dbReference>
<evidence type="ECO:0000259" key="1">
    <source>
        <dbReference type="Pfam" id="PF04273"/>
    </source>
</evidence>